<comment type="subcellular location">
    <subcellularLocation>
        <location evidence="1 5">Nucleus</location>
    </subcellularLocation>
</comment>
<evidence type="ECO:0000313" key="8">
    <source>
        <dbReference type="Proteomes" id="UP000801492"/>
    </source>
</evidence>
<evidence type="ECO:0000256" key="3">
    <source>
        <dbReference type="ARBA" id="ARBA00022517"/>
    </source>
</evidence>
<feature type="compositionally biased region" description="Basic residues" evidence="6">
    <location>
        <begin position="307"/>
        <end position="325"/>
    </location>
</feature>
<sequence>MDVVASILEQSAKDAEKYKPVSVNKHLELEYDLGTILAIDNNELDTRKLREKKNDYLLNLTRDNVQLLLNKVWDLPTEQIDEAIVVKLPPSTFVLPRGKPVPKPRPLTKWQEFAKLKGIQKKKKGKLSWDEQLKKWVPLYGYKRAAAEKEKEWVLEVPDNANPMEDQFTKAKTLKSERVSKNELQRMRNIAKARNVKVPRVGLTNPDVSSAKDLQTAVTVARSSTASLGKFQDKLPKEKEARGVMELTPGATRKRKMPPASSDQERRQNLDIVDAVLNKRPKIDIEKAVARHINQEQIERSEEKKNFRPKSGKKGNRTKKLKGVGKKPAGGRGQRKGKTSVGRKRR</sequence>
<gene>
    <name evidence="7" type="ORF">ILUMI_02439</name>
</gene>
<dbReference type="InterPro" id="IPR007023">
    <property type="entry name" value="Ribosom_reg"/>
</dbReference>
<dbReference type="GO" id="GO:0000447">
    <property type="term" value="P:endonucleolytic cleavage in ITS1 to separate SSU-rRNA from 5.8S rRNA and LSU-rRNA from tricistronic rRNA transcript (SSU-rRNA, 5.8S rRNA, LSU-rRNA)"/>
    <property type="evidence" value="ECO:0007669"/>
    <property type="project" value="TreeGrafter"/>
</dbReference>
<evidence type="ECO:0000256" key="5">
    <source>
        <dbReference type="RuleBase" id="RU364132"/>
    </source>
</evidence>
<feature type="compositionally biased region" description="Basic and acidic residues" evidence="6">
    <location>
        <begin position="293"/>
        <end position="306"/>
    </location>
</feature>
<dbReference type="EMBL" id="VTPC01000943">
    <property type="protein sequence ID" value="KAF2903731.1"/>
    <property type="molecule type" value="Genomic_DNA"/>
</dbReference>
<keyword evidence="3 5" id="KW-0690">Ribosome biogenesis</keyword>
<dbReference type="Proteomes" id="UP000801492">
    <property type="component" value="Unassembled WGS sequence"/>
</dbReference>
<evidence type="ECO:0000256" key="1">
    <source>
        <dbReference type="ARBA" id="ARBA00004123"/>
    </source>
</evidence>
<feature type="region of interest" description="Disordered" evidence="6">
    <location>
        <begin position="293"/>
        <end position="346"/>
    </location>
</feature>
<dbReference type="PANTHER" id="PTHR17602:SF4">
    <property type="entry name" value="RIBOSOME BIOGENESIS REGULATORY PROTEIN HOMOLOG"/>
    <property type="match status" value="1"/>
</dbReference>
<name>A0A8K0DGF3_IGNLU</name>
<dbReference type="GO" id="GO:0042273">
    <property type="term" value="P:ribosomal large subunit biogenesis"/>
    <property type="evidence" value="ECO:0007669"/>
    <property type="project" value="TreeGrafter"/>
</dbReference>
<reference evidence="7" key="1">
    <citation type="submission" date="2019-08" db="EMBL/GenBank/DDBJ databases">
        <title>The genome of the North American firefly Photinus pyralis.</title>
        <authorList>
            <consortium name="Photinus pyralis genome working group"/>
            <person name="Fallon T.R."/>
            <person name="Sander Lower S.E."/>
            <person name="Weng J.-K."/>
        </authorList>
    </citation>
    <scope>NUCLEOTIDE SEQUENCE</scope>
    <source>
        <strain evidence="7">TRF0915ILg1</strain>
        <tissue evidence="7">Whole body</tissue>
    </source>
</reference>
<evidence type="ECO:0000313" key="7">
    <source>
        <dbReference type="EMBL" id="KAF2903731.1"/>
    </source>
</evidence>
<dbReference type="Pfam" id="PF04939">
    <property type="entry name" value="RRS1"/>
    <property type="match status" value="1"/>
</dbReference>
<dbReference type="PANTHER" id="PTHR17602">
    <property type="entry name" value="RIBOSOME BIOGENESIS REGULATORY PROTEIN"/>
    <property type="match status" value="1"/>
</dbReference>
<comment type="similarity">
    <text evidence="2 5">Belongs to the RRS1 family.</text>
</comment>
<evidence type="ECO:0000256" key="4">
    <source>
        <dbReference type="ARBA" id="ARBA00023242"/>
    </source>
</evidence>
<proteinExistence type="inferred from homology"/>
<dbReference type="OrthoDB" id="28455at2759"/>
<protein>
    <recommendedName>
        <fullName evidence="5">Ribosome biogenesis regulatory protein</fullName>
    </recommendedName>
</protein>
<feature type="compositionally biased region" description="Basic residues" evidence="6">
    <location>
        <begin position="333"/>
        <end position="346"/>
    </location>
</feature>
<keyword evidence="8" id="KW-1185">Reference proteome</keyword>
<dbReference type="GO" id="GO:0005730">
    <property type="term" value="C:nucleolus"/>
    <property type="evidence" value="ECO:0007669"/>
    <property type="project" value="TreeGrafter"/>
</dbReference>
<keyword evidence="4 5" id="KW-0539">Nucleus</keyword>
<dbReference type="GO" id="GO:0030687">
    <property type="term" value="C:preribosome, large subunit precursor"/>
    <property type="evidence" value="ECO:0007669"/>
    <property type="project" value="TreeGrafter"/>
</dbReference>
<feature type="region of interest" description="Disordered" evidence="6">
    <location>
        <begin position="235"/>
        <end position="269"/>
    </location>
</feature>
<accession>A0A8K0DGF3</accession>
<comment type="function">
    <text evidence="5">Involved in ribosomal large subunit assembly.</text>
</comment>
<comment type="caution">
    <text evidence="7">The sequence shown here is derived from an EMBL/GenBank/DDBJ whole genome shotgun (WGS) entry which is preliminary data.</text>
</comment>
<dbReference type="AlphaFoldDB" id="A0A8K0DGF3"/>
<evidence type="ECO:0000256" key="2">
    <source>
        <dbReference type="ARBA" id="ARBA00010077"/>
    </source>
</evidence>
<organism evidence="7 8">
    <name type="scientific">Ignelater luminosus</name>
    <name type="common">Cucubano</name>
    <name type="synonym">Pyrophorus luminosus</name>
    <dbReference type="NCBI Taxonomy" id="2038154"/>
    <lineage>
        <taxon>Eukaryota</taxon>
        <taxon>Metazoa</taxon>
        <taxon>Ecdysozoa</taxon>
        <taxon>Arthropoda</taxon>
        <taxon>Hexapoda</taxon>
        <taxon>Insecta</taxon>
        <taxon>Pterygota</taxon>
        <taxon>Neoptera</taxon>
        <taxon>Endopterygota</taxon>
        <taxon>Coleoptera</taxon>
        <taxon>Polyphaga</taxon>
        <taxon>Elateriformia</taxon>
        <taxon>Elateroidea</taxon>
        <taxon>Elateridae</taxon>
        <taxon>Agrypninae</taxon>
        <taxon>Pyrophorini</taxon>
        <taxon>Ignelater</taxon>
    </lineage>
</organism>
<evidence type="ECO:0000256" key="6">
    <source>
        <dbReference type="SAM" id="MobiDB-lite"/>
    </source>
</evidence>